<keyword evidence="2" id="KW-1185">Reference proteome</keyword>
<dbReference type="EMBL" id="JASNWA010000006">
    <property type="protein sequence ID" value="KAK3174201.1"/>
    <property type="molecule type" value="Genomic_DNA"/>
</dbReference>
<reference evidence="1" key="1">
    <citation type="submission" date="2022-11" db="EMBL/GenBank/DDBJ databases">
        <title>Chromosomal genome sequence assembly and mating type (MAT) locus characterization of the leprose asexual lichenized fungus Lepraria neglecta (Nyl.) Erichsen.</title>
        <authorList>
            <person name="Allen J.L."/>
            <person name="Pfeffer B."/>
        </authorList>
    </citation>
    <scope>NUCLEOTIDE SEQUENCE</scope>
    <source>
        <strain evidence="1">Allen 5258</strain>
    </source>
</reference>
<protein>
    <submittedName>
        <fullName evidence="1">Uncharacterized protein</fullName>
    </submittedName>
</protein>
<gene>
    <name evidence="1" type="ORF">OEA41_001445</name>
</gene>
<accession>A0AAD9Z9S0</accession>
<dbReference type="Proteomes" id="UP001276659">
    <property type="component" value="Unassembled WGS sequence"/>
</dbReference>
<name>A0AAD9Z9S0_9LECA</name>
<proteinExistence type="predicted"/>
<organism evidence="1 2">
    <name type="scientific">Lepraria neglecta</name>
    <dbReference type="NCBI Taxonomy" id="209136"/>
    <lineage>
        <taxon>Eukaryota</taxon>
        <taxon>Fungi</taxon>
        <taxon>Dikarya</taxon>
        <taxon>Ascomycota</taxon>
        <taxon>Pezizomycotina</taxon>
        <taxon>Lecanoromycetes</taxon>
        <taxon>OSLEUM clade</taxon>
        <taxon>Lecanoromycetidae</taxon>
        <taxon>Lecanorales</taxon>
        <taxon>Lecanorineae</taxon>
        <taxon>Stereocaulaceae</taxon>
        <taxon>Lepraria</taxon>
    </lineage>
</organism>
<evidence type="ECO:0000313" key="1">
    <source>
        <dbReference type="EMBL" id="KAK3174201.1"/>
    </source>
</evidence>
<evidence type="ECO:0000313" key="2">
    <source>
        <dbReference type="Proteomes" id="UP001276659"/>
    </source>
</evidence>
<sequence>MPPNSTAMEGILPASIMAIPVGTQGARGYKDYVVEVLGAIPSGIRNQAPNPSITVPLPLIASFPAAQSPTPVPGGKRREITYTVPGTNVSLIATLGTPQDAPPIPVTAYEYTVGSMRYYTAAKLNTTGDLPLNSIQDPFFWDIGYGAWLEFNSNPSPGPQGPNHLTYSVIVAALDGIKVGLLEAGWYDLAFIEIMNADAGLVGMATVAPNQAPFGSSHIQNIDDALNAINSAVEVTPVDGGRRIDGRGCAVQGVFDEMRLIELSIIAKGLALNISEGETSFCERGFLRRLI</sequence>
<dbReference type="AlphaFoldDB" id="A0AAD9Z9S0"/>
<comment type="caution">
    <text evidence="1">The sequence shown here is derived from an EMBL/GenBank/DDBJ whole genome shotgun (WGS) entry which is preliminary data.</text>
</comment>